<dbReference type="AlphaFoldDB" id="A0A7W3U1F8"/>
<dbReference type="InterPro" id="IPR016047">
    <property type="entry name" value="M23ase_b-sheet_dom"/>
</dbReference>
<protein>
    <submittedName>
        <fullName evidence="2">M23 family metallopeptidase</fullName>
    </submittedName>
</protein>
<accession>A0A7W3U1F8</accession>
<keyword evidence="3" id="KW-1185">Reference proteome</keyword>
<evidence type="ECO:0000313" key="3">
    <source>
        <dbReference type="Proteomes" id="UP000552587"/>
    </source>
</evidence>
<dbReference type="InterPro" id="IPR011055">
    <property type="entry name" value="Dup_hybrid_motif"/>
</dbReference>
<evidence type="ECO:0000313" key="2">
    <source>
        <dbReference type="EMBL" id="MBB1087157.1"/>
    </source>
</evidence>
<name>A0A7W3U1F8_9GAMM</name>
<dbReference type="RefSeq" id="WP_182667938.1">
    <property type="nucleotide sequence ID" value="NZ_JACHTE010000001.1"/>
</dbReference>
<dbReference type="EMBL" id="JACHTE010000001">
    <property type="protein sequence ID" value="MBB1087157.1"/>
    <property type="molecule type" value="Genomic_DNA"/>
</dbReference>
<dbReference type="InterPro" id="IPR050570">
    <property type="entry name" value="Cell_wall_metabolism_enzyme"/>
</dbReference>
<dbReference type="CDD" id="cd12797">
    <property type="entry name" value="M23_peptidase"/>
    <property type="match status" value="1"/>
</dbReference>
<dbReference type="PANTHER" id="PTHR21666:SF270">
    <property type="entry name" value="MUREIN HYDROLASE ACTIVATOR ENVC"/>
    <property type="match status" value="1"/>
</dbReference>
<evidence type="ECO:0000259" key="1">
    <source>
        <dbReference type="Pfam" id="PF01551"/>
    </source>
</evidence>
<dbReference type="Pfam" id="PF01551">
    <property type="entry name" value="Peptidase_M23"/>
    <property type="match status" value="1"/>
</dbReference>
<sequence length="203" mass="21793">MRHLLLLSLACVLAPARAERPPPPGPASPGASAAIEQVLAHPLFRERYMCAEHGVGELPYPGDDLGQDCVIAAFDEASPGGFLKLYRTDGASNEDWYGWNRPVHSPCDCEVVQLHVNPTTNVPGEPLPGRASGIVLKAADGTMFAVAHLQDFVVEAGAQVKAGERIGFVGNNGYARAPHVHIGAWRGEQALQVRWDLRAMTVE</sequence>
<reference evidence="2 3" key="1">
    <citation type="submission" date="2020-07" db="EMBL/GenBank/DDBJ databases">
        <authorList>
            <person name="Xu S."/>
            <person name="Li A."/>
        </authorList>
    </citation>
    <scope>NUCLEOTIDE SEQUENCE [LARGE SCALE GENOMIC DNA]</scope>
    <source>
        <strain evidence="2 3">SG-8</strain>
    </source>
</reference>
<dbReference type="Gene3D" id="2.70.70.10">
    <property type="entry name" value="Glucose Permease (Domain IIA)"/>
    <property type="match status" value="1"/>
</dbReference>
<comment type="caution">
    <text evidence="2">The sequence shown here is derived from an EMBL/GenBank/DDBJ whole genome shotgun (WGS) entry which is preliminary data.</text>
</comment>
<dbReference type="SUPFAM" id="SSF51261">
    <property type="entry name" value="Duplicated hybrid motif"/>
    <property type="match status" value="1"/>
</dbReference>
<proteinExistence type="predicted"/>
<dbReference type="PANTHER" id="PTHR21666">
    <property type="entry name" value="PEPTIDASE-RELATED"/>
    <property type="match status" value="1"/>
</dbReference>
<dbReference type="Proteomes" id="UP000552587">
    <property type="component" value="Unassembled WGS sequence"/>
</dbReference>
<dbReference type="GO" id="GO:0004222">
    <property type="term" value="F:metalloendopeptidase activity"/>
    <property type="evidence" value="ECO:0007669"/>
    <property type="project" value="TreeGrafter"/>
</dbReference>
<gene>
    <name evidence="2" type="ORF">H4F99_01500</name>
</gene>
<organism evidence="2 3">
    <name type="scientific">Marilutibacter penaei</name>
    <dbReference type="NCBI Taxonomy" id="2759900"/>
    <lineage>
        <taxon>Bacteria</taxon>
        <taxon>Pseudomonadati</taxon>
        <taxon>Pseudomonadota</taxon>
        <taxon>Gammaproteobacteria</taxon>
        <taxon>Lysobacterales</taxon>
        <taxon>Lysobacteraceae</taxon>
        <taxon>Marilutibacter</taxon>
    </lineage>
</organism>
<feature type="domain" description="M23ase beta-sheet core" evidence="1">
    <location>
        <begin position="101"/>
        <end position="191"/>
    </location>
</feature>